<dbReference type="Proteomes" id="UP001295684">
    <property type="component" value="Unassembled WGS sequence"/>
</dbReference>
<gene>
    <name evidence="2" type="ORF">ECRASSUSDP1_LOCUS25914</name>
</gene>
<keyword evidence="1" id="KW-0812">Transmembrane</keyword>
<feature type="transmembrane region" description="Helical" evidence="1">
    <location>
        <begin position="19"/>
        <end position="36"/>
    </location>
</feature>
<name>A0AAD1Y4H9_EUPCR</name>
<comment type="caution">
    <text evidence="2">The sequence shown here is derived from an EMBL/GenBank/DDBJ whole genome shotgun (WGS) entry which is preliminary data.</text>
</comment>
<organism evidence="2 3">
    <name type="scientific">Euplotes crassus</name>
    <dbReference type="NCBI Taxonomy" id="5936"/>
    <lineage>
        <taxon>Eukaryota</taxon>
        <taxon>Sar</taxon>
        <taxon>Alveolata</taxon>
        <taxon>Ciliophora</taxon>
        <taxon>Intramacronucleata</taxon>
        <taxon>Spirotrichea</taxon>
        <taxon>Hypotrichia</taxon>
        <taxon>Euplotida</taxon>
        <taxon>Euplotidae</taxon>
        <taxon>Moneuplotes</taxon>
    </lineage>
</organism>
<dbReference type="EMBL" id="CAMPGE010026718">
    <property type="protein sequence ID" value="CAI2384389.1"/>
    <property type="molecule type" value="Genomic_DNA"/>
</dbReference>
<sequence>MSVRPITNAEIYRAYGQPWATYAGIFFSLQGVLAYMSMNKITAADKFFTQKGQFPRFLLLTVGGYYMGKLLVQHLAGDQELMRLHKTHLIDQEYGVYDEKKFE</sequence>
<protein>
    <submittedName>
        <fullName evidence="2">Uncharacterized protein</fullName>
    </submittedName>
</protein>
<proteinExistence type="predicted"/>
<keyword evidence="1" id="KW-1133">Transmembrane helix</keyword>
<evidence type="ECO:0000313" key="2">
    <source>
        <dbReference type="EMBL" id="CAI2384389.1"/>
    </source>
</evidence>
<keyword evidence="3" id="KW-1185">Reference proteome</keyword>
<reference evidence="2" key="1">
    <citation type="submission" date="2023-07" db="EMBL/GenBank/DDBJ databases">
        <authorList>
            <consortium name="AG Swart"/>
            <person name="Singh M."/>
            <person name="Singh A."/>
            <person name="Seah K."/>
            <person name="Emmerich C."/>
        </authorList>
    </citation>
    <scope>NUCLEOTIDE SEQUENCE</scope>
    <source>
        <strain evidence="2">DP1</strain>
    </source>
</reference>
<keyword evidence="1" id="KW-0472">Membrane</keyword>
<accession>A0AAD1Y4H9</accession>
<dbReference type="AlphaFoldDB" id="A0AAD1Y4H9"/>
<evidence type="ECO:0000256" key="1">
    <source>
        <dbReference type="SAM" id="Phobius"/>
    </source>
</evidence>
<evidence type="ECO:0000313" key="3">
    <source>
        <dbReference type="Proteomes" id="UP001295684"/>
    </source>
</evidence>
<feature type="transmembrane region" description="Helical" evidence="1">
    <location>
        <begin position="57"/>
        <end position="76"/>
    </location>
</feature>